<dbReference type="InterPro" id="IPR038770">
    <property type="entry name" value="Na+/solute_symporter_sf"/>
</dbReference>
<evidence type="ECO:0000313" key="16">
    <source>
        <dbReference type="EMBL" id="KAJ8899750.1"/>
    </source>
</evidence>
<gene>
    <name evidence="16" type="ORF">K2173_019450</name>
</gene>
<feature type="transmembrane region" description="Helical" evidence="12">
    <location>
        <begin position="155"/>
        <end position="179"/>
    </location>
</feature>
<feature type="transmembrane region" description="Helical" evidence="12">
    <location>
        <begin position="121"/>
        <end position="143"/>
    </location>
</feature>
<feature type="transmembrane region" description="Helical" evidence="12">
    <location>
        <begin position="56"/>
        <end position="72"/>
    </location>
</feature>
<evidence type="ECO:0000256" key="12">
    <source>
        <dbReference type="SAM" id="Phobius"/>
    </source>
</evidence>
<dbReference type="InterPro" id="IPR057291">
    <property type="entry name" value="CHX17_2nd"/>
</dbReference>
<dbReference type="EMBL" id="JAIWQS010000008">
    <property type="protein sequence ID" value="KAJ8899750.1"/>
    <property type="molecule type" value="Genomic_DNA"/>
</dbReference>
<dbReference type="Proteomes" id="UP001159364">
    <property type="component" value="Linkage Group LG08"/>
</dbReference>
<dbReference type="GO" id="GO:0006813">
    <property type="term" value="P:potassium ion transport"/>
    <property type="evidence" value="ECO:0007669"/>
    <property type="project" value="UniProtKB-KW"/>
</dbReference>
<evidence type="ECO:0000259" key="15">
    <source>
        <dbReference type="Pfam" id="PF23259"/>
    </source>
</evidence>
<evidence type="ECO:0000256" key="4">
    <source>
        <dbReference type="ARBA" id="ARBA00022538"/>
    </source>
</evidence>
<dbReference type="Pfam" id="PF23259">
    <property type="entry name" value="CHX17_C"/>
    <property type="match status" value="1"/>
</dbReference>
<sequence length="804" mass="87630">MKSFNMTNIKTSSDGAWQGDNPLNYAFPLLIAQTTVVLITSRFIAYLLKPLRQPRVIAEILGGILLGPSVLGRQEDFFHLLFPSWSTPILESVASIGLLFFLFLVGLELDLSSILRSGKRAAGIALAGISLPFLFGAGVSVFLRKAVHGEEKVGYGQYLMFMGVSLSITAFPVLARILAELKLLTTQMGQTAMAAAAFNDVAAWILLALAVAIAGDAKRPLTSIWVLISGVVFVAFMLFFVRPTMNWVARRSQHDFVDEVYICVTLAGVLISGFMTDLIGIHSIFGAFVFGLTIPKGGEFAAKLIKRIEDFVSCLLLPLYFASSGLKTDVAKIRGVEAWGLLILVISTACAGKILGTFVVAMLCMIPARESLALGVLMNTKGLVELIVLNIGKEKKVLNDETFAILVLMALFTTFMTTPTVLVICKPLRRVASQARRLSHQQSVPESSQEEFQILACVHGPRSVPAIINLIESTRSITKPQLRLCVMHLVELTDRSSSIMMVQRARRNGVPFINGFSHCTSKDRIAAAFQTYAHVSRLTVHHSTAISALAIMHEDICQVAEDKKVEMIILPFHKQWMGEGDDAIENVGHGWRGVNQLVLETAPCTVAVLVDRGFGGSDIGGGATMTITRKRVCILFLGGADDRGALELGSVMAEHPTVSVTVMRFLVTDQSGTTVFSNSNSFSDTPEKNKSEKEMDEAALEDFKRKWNESVEYVEKEVRSITEEVITIGQSRGFELIVVGKGSCVADHQMEHSELGLIGDILASSEHCIIPSALVIRQGKFPEPTKPLSQNSLRARKPCALTPS</sequence>
<keyword evidence="8" id="KW-0406">Ion transport</keyword>
<reference evidence="16 17" key="1">
    <citation type="submission" date="2021-09" db="EMBL/GenBank/DDBJ databases">
        <title>Genomic insights and catalytic innovation underlie evolution of tropane alkaloids biosynthesis.</title>
        <authorList>
            <person name="Wang Y.-J."/>
            <person name="Tian T."/>
            <person name="Huang J.-P."/>
            <person name="Huang S.-X."/>
        </authorList>
    </citation>
    <scope>NUCLEOTIDE SEQUENCE [LARGE SCALE GENOMIC DNA]</scope>
    <source>
        <strain evidence="16">KIB-2018</strain>
        <tissue evidence="16">Leaf</tissue>
    </source>
</reference>
<keyword evidence="3" id="KW-0050">Antiport</keyword>
<comment type="subcellular location">
    <subcellularLocation>
        <location evidence="1">Membrane</location>
        <topology evidence="1">Multi-pass membrane protein</topology>
    </subcellularLocation>
</comment>
<keyword evidence="17" id="KW-1185">Reference proteome</keyword>
<dbReference type="InterPro" id="IPR057290">
    <property type="entry name" value="CHX17_C"/>
</dbReference>
<evidence type="ECO:0000259" key="14">
    <source>
        <dbReference type="Pfam" id="PF23256"/>
    </source>
</evidence>
<dbReference type="AlphaFoldDB" id="A0AAV8UBF5"/>
<dbReference type="Gene3D" id="1.20.1530.20">
    <property type="match status" value="1"/>
</dbReference>
<feature type="region of interest" description="Disordered" evidence="11">
    <location>
        <begin position="785"/>
        <end position="804"/>
    </location>
</feature>
<evidence type="ECO:0000256" key="8">
    <source>
        <dbReference type="ARBA" id="ARBA00023065"/>
    </source>
</evidence>
<organism evidence="16 17">
    <name type="scientific">Erythroxylum novogranatense</name>
    <dbReference type="NCBI Taxonomy" id="1862640"/>
    <lineage>
        <taxon>Eukaryota</taxon>
        <taxon>Viridiplantae</taxon>
        <taxon>Streptophyta</taxon>
        <taxon>Embryophyta</taxon>
        <taxon>Tracheophyta</taxon>
        <taxon>Spermatophyta</taxon>
        <taxon>Magnoliopsida</taxon>
        <taxon>eudicotyledons</taxon>
        <taxon>Gunneridae</taxon>
        <taxon>Pentapetalae</taxon>
        <taxon>rosids</taxon>
        <taxon>fabids</taxon>
        <taxon>Malpighiales</taxon>
        <taxon>Erythroxylaceae</taxon>
        <taxon>Erythroxylum</taxon>
    </lineage>
</organism>
<keyword evidence="4" id="KW-0633">Potassium transport</keyword>
<evidence type="ECO:0008006" key="18">
    <source>
        <dbReference type="Google" id="ProtNLM"/>
    </source>
</evidence>
<evidence type="ECO:0000256" key="10">
    <source>
        <dbReference type="ARBA" id="ARBA00038341"/>
    </source>
</evidence>
<keyword evidence="5 12" id="KW-0812">Transmembrane</keyword>
<dbReference type="InterPro" id="IPR050794">
    <property type="entry name" value="CPA2_transporter"/>
</dbReference>
<keyword evidence="6" id="KW-0630">Potassium</keyword>
<dbReference type="PANTHER" id="PTHR32468">
    <property type="entry name" value="CATION/H + ANTIPORTER"/>
    <property type="match status" value="1"/>
</dbReference>
<dbReference type="InterPro" id="IPR006153">
    <property type="entry name" value="Cation/H_exchanger_TM"/>
</dbReference>
<evidence type="ECO:0000256" key="1">
    <source>
        <dbReference type="ARBA" id="ARBA00004141"/>
    </source>
</evidence>
<feature type="domain" description="Cation/H(+) antiporter C-terminal" evidence="15">
    <location>
        <begin position="632"/>
        <end position="778"/>
    </location>
</feature>
<protein>
    <recommendedName>
        <fullName evidence="18">Cation/H+ exchanger domain-containing protein</fullName>
    </recommendedName>
</protein>
<evidence type="ECO:0000313" key="17">
    <source>
        <dbReference type="Proteomes" id="UP001159364"/>
    </source>
</evidence>
<proteinExistence type="inferred from homology"/>
<feature type="transmembrane region" description="Helical" evidence="12">
    <location>
        <begin position="403"/>
        <end position="424"/>
    </location>
</feature>
<dbReference type="GO" id="GO:0006885">
    <property type="term" value="P:regulation of pH"/>
    <property type="evidence" value="ECO:0007669"/>
    <property type="project" value="TreeGrafter"/>
</dbReference>
<dbReference type="GO" id="GO:1902600">
    <property type="term" value="P:proton transmembrane transport"/>
    <property type="evidence" value="ECO:0007669"/>
    <property type="project" value="InterPro"/>
</dbReference>
<keyword evidence="2" id="KW-0813">Transport</keyword>
<evidence type="ECO:0000256" key="2">
    <source>
        <dbReference type="ARBA" id="ARBA00022448"/>
    </source>
</evidence>
<comment type="caution">
    <text evidence="16">The sequence shown here is derived from an EMBL/GenBank/DDBJ whole genome shotgun (WGS) entry which is preliminary data.</text>
</comment>
<evidence type="ECO:0000256" key="5">
    <source>
        <dbReference type="ARBA" id="ARBA00022692"/>
    </source>
</evidence>
<feature type="domain" description="Cation/H+ exchanger transmembrane" evidence="13">
    <location>
        <begin position="41"/>
        <end position="421"/>
    </location>
</feature>
<evidence type="ECO:0000259" key="13">
    <source>
        <dbReference type="Pfam" id="PF00999"/>
    </source>
</evidence>
<evidence type="ECO:0000256" key="3">
    <source>
        <dbReference type="ARBA" id="ARBA00022449"/>
    </source>
</evidence>
<name>A0AAV8UBF5_9ROSI</name>
<evidence type="ECO:0000256" key="11">
    <source>
        <dbReference type="SAM" id="MobiDB-lite"/>
    </source>
</evidence>
<feature type="domain" description="Cation/H(+) antiporter central" evidence="14">
    <location>
        <begin position="482"/>
        <end position="617"/>
    </location>
</feature>
<feature type="transmembrane region" description="Helical" evidence="12">
    <location>
        <begin position="191"/>
        <end position="215"/>
    </location>
</feature>
<feature type="transmembrane region" description="Helical" evidence="12">
    <location>
        <begin position="92"/>
        <end position="109"/>
    </location>
</feature>
<feature type="transmembrane region" description="Helical" evidence="12">
    <location>
        <begin position="221"/>
        <end position="241"/>
    </location>
</feature>
<dbReference type="Pfam" id="PF00999">
    <property type="entry name" value="Na_H_Exchanger"/>
    <property type="match status" value="1"/>
</dbReference>
<feature type="transmembrane region" description="Helical" evidence="12">
    <location>
        <begin position="338"/>
        <end position="366"/>
    </location>
</feature>
<dbReference type="GO" id="GO:0015297">
    <property type="term" value="F:antiporter activity"/>
    <property type="evidence" value="ECO:0007669"/>
    <property type="project" value="UniProtKB-KW"/>
</dbReference>
<evidence type="ECO:0000256" key="7">
    <source>
        <dbReference type="ARBA" id="ARBA00022989"/>
    </source>
</evidence>
<dbReference type="Pfam" id="PF23256">
    <property type="entry name" value="CHX17_2nd"/>
    <property type="match status" value="1"/>
</dbReference>
<dbReference type="GO" id="GO:0012505">
    <property type="term" value="C:endomembrane system"/>
    <property type="evidence" value="ECO:0007669"/>
    <property type="project" value="TreeGrafter"/>
</dbReference>
<evidence type="ECO:0000256" key="9">
    <source>
        <dbReference type="ARBA" id="ARBA00023136"/>
    </source>
</evidence>
<dbReference type="GO" id="GO:0016020">
    <property type="term" value="C:membrane"/>
    <property type="evidence" value="ECO:0007669"/>
    <property type="project" value="UniProtKB-SubCell"/>
</dbReference>
<keyword evidence="7 12" id="KW-1133">Transmembrane helix</keyword>
<evidence type="ECO:0000256" key="6">
    <source>
        <dbReference type="ARBA" id="ARBA00022958"/>
    </source>
</evidence>
<accession>A0AAV8UBF5</accession>
<feature type="transmembrane region" description="Helical" evidence="12">
    <location>
        <begin position="261"/>
        <end position="290"/>
    </location>
</feature>
<feature type="transmembrane region" description="Helical" evidence="12">
    <location>
        <begin position="25"/>
        <end position="44"/>
    </location>
</feature>
<comment type="similarity">
    <text evidence="10">Belongs to the monovalent cation:proton antiporter 2 (CPA2) transporter (TC 2.A.37) family. CHX (TC 2.A.37.4) subfamily.</text>
</comment>
<dbReference type="PANTHER" id="PTHR32468:SF98">
    <property type="entry name" value="CATION_H+ EXCHANGER DOMAIN-CONTAINING PROTEIN"/>
    <property type="match status" value="1"/>
</dbReference>
<keyword evidence="9 12" id="KW-0472">Membrane</keyword>
<dbReference type="FunFam" id="1.20.1530.20:FF:000003">
    <property type="entry name" value="Cation/H(+) antiporter 15"/>
    <property type="match status" value="1"/>
</dbReference>